<accession>A0A7G3G6F0</accession>
<dbReference type="InterPro" id="IPR011856">
    <property type="entry name" value="tRNA_endonuc-like_dom_sf"/>
</dbReference>
<dbReference type="RefSeq" id="WP_130105213.1">
    <property type="nucleotide sequence ID" value="NZ_CP025781.1"/>
</dbReference>
<dbReference type="Proteomes" id="UP000515917">
    <property type="component" value="Chromosome"/>
</dbReference>
<reference evidence="1 2" key="1">
    <citation type="submission" date="2018-01" db="EMBL/GenBank/DDBJ databases">
        <title>Genome sequence of Iodobacter sp. strain PCH194 isolated from Indian Trans-Himalaya.</title>
        <authorList>
            <person name="Kumar V."/>
            <person name="Thakur V."/>
            <person name="Kumar S."/>
            <person name="Singh D."/>
        </authorList>
    </citation>
    <scope>NUCLEOTIDE SEQUENCE [LARGE SCALE GENOMIC DNA]</scope>
    <source>
        <strain evidence="1 2">PCH194</strain>
    </source>
</reference>
<organism evidence="1 2">
    <name type="scientific">Iodobacter fluviatilis</name>
    <dbReference type="NCBI Taxonomy" id="537"/>
    <lineage>
        <taxon>Bacteria</taxon>
        <taxon>Pseudomonadati</taxon>
        <taxon>Pseudomonadota</taxon>
        <taxon>Betaproteobacteria</taxon>
        <taxon>Neisseriales</taxon>
        <taxon>Chitinibacteraceae</taxon>
        <taxon>Iodobacter</taxon>
    </lineage>
</organism>
<dbReference type="Gene3D" id="3.40.1350.10">
    <property type="match status" value="1"/>
</dbReference>
<gene>
    <name evidence="1" type="ORF">C1H71_02830</name>
</gene>
<sequence>MNSIQFNLRADLLQQIQDAFAKPPDLSGVVHGHRRIAQGARGRRTALFPSRKNGITVALESQLELAYCLLLERDAKVISYRCQAINIQHGQGKKYTPDFLISMVNQQWLVCEIKPNQQYLDKENILCFLEIENLLNMCDFDFSIVDSNALPTEKCLENLYYFYSRSSIRAWSSQELALARQLLAALSNPMSLGGVYAALTEAALSPFLADYLLFHGVLAVDLSRPVSLDMPVGFLQ</sequence>
<evidence type="ECO:0000313" key="2">
    <source>
        <dbReference type="Proteomes" id="UP000515917"/>
    </source>
</evidence>
<keyword evidence="2" id="KW-1185">Reference proteome</keyword>
<evidence type="ECO:0000313" key="1">
    <source>
        <dbReference type="EMBL" id="QBC42593.1"/>
    </source>
</evidence>
<dbReference type="KEGG" id="ifl:C1H71_02830"/>
<protein>
    <recommendedName>
        <fullName evidence="3">TnsA endonuclease N-terminal domain-containing protein</fullName>
    </recommendedName>
</protein>
<proteinExistence type="predicted"/>
<dbReference type="EMBL" id="CP025781">
    <property type="protein sequence ID" value="QBC42593.1"/>
    <property type="molecule type" value="Genomic_DNA"/>
</dbReference>
<dbReference type="AlphaFoldDB" id="A0A7G3G6F0"/>
<dbReference type="GO" id="GO:0003676">
    <property type="term" value="F:nucleic acid binding"/>
    <property type="evidence" value="ECO:0007669"/>
    <property type="project" value="InterPro"/>
</dbReference>
<name>A0A7G3G6F0_9NEIS</name>
<evidence type="ECO:0008006" key="3">
    <source>
        <dbReference type="Google" id="ProtNLM"/>
    </source>
</evidence>